<dbReference type="Proteomes" id="UP001597519">
    <property type="component" value="Unassembled WGS sequence"/>
</dbReference>
<evidence type="ECO:0000313" key="2">
    <source>
        <dbReference type="EMBL" id="MFD2831026.1"/>
    </source>
</evidence>
<dbReference type="PANTHER" id="PTHR37299">
    <property type="entry name" value="TRANSCRIPTIONAL REGULATOR-RELATED"/>
    <property type="match status" value="1"/>
</dbReference>
<dbReference type="InterPro" id="IPR007492">
    <property type="entry name" value="LytTR_DNA-bd_dom"/>
</dbReference>
<dbReference type="PROSITE" id="PS50930">
    <property type="entry name" value="HTH_LYTTR"/>
    <property type="match status" value="1"/>
</dbReference>
<name>A0ABW5X0E6_9STAP</name>
<comment type="caution">
    <text evidence="2">The sequence shown here is derived from an EMBL/GenBank/DDBJ whole genome shotgun (WGS) entry which is preliminary data.</text>
</comment>
<dbReference type="GO" id="GO:0003677">
    <property type="term" value="F:DNA binding"/>
    <property type="evidence" value="ECO:0007669"/>
    <property type="project" value="UniProtKB-KW"/>
</dbReference>
<dbReference type="Gene3D" id="2.40.50.1020">
    <property type="entry name" value="LytTr DNA-binding domain"/>
    <property type="match status" value="1"/>
</dbReference>
<keyword evidence="2" id="KW-0238">DNA-binding</keyword>
<dbReference type="Pfam" id="PF04397">
    <property type="entry name" value="LytTR"/>
    <property type="match status" value="1"/>
</dbReference>
<sequence length="151" mass="17213">MRKNYNIELSIEEHLSEDNIIIRCQSPNTGAEIMNQLQPLNKNESSMVIKQDDSYIIVKKTDIIFAEVYQKELTVYTTEDEHKTSSTLASLYEDLPKQTFVQVSKSSLINIHHIKKVEPSFSGNLLAHLSNGMKVSISRRYVTLLKEALGI</sequence>
<gene>
    <name evidence="2" type="ORF">ACFSX4_11180</name>
</gene>
<protein>
    <submittedName>
        <fullName evidence="2">LytTR family DNA-binding domain-containing protein</fullName>
    </submittedName>
</protein>
<proteinExistence type="predicted"/>
<evidence type="ECO:0000259" key="1">
    <source>
        <dbReference type="PROSITE" id="PS50930"/>
    </source>
</evidence>
<reference evidence="3" key="1">
    <citation type="journal article" date="2019" name="Int. J. Syst. Evol. Microbiol.">
        <title>The Global Catalogue of Microorganisms (GCM) 10K type strain sequencing project: providing services to taxonomists for standard genome sequencing and annotation.</title>
        <authorList>
            <consortium name="The Broad Institute Genomics Platform"/>
            <consortium name="The Broad Institute Genome Sequencing Center for Infectious Disease"/>
            <person name="Wu L."/>
            <person name="Ma J."/>
        </authorList>
    </citation>
    <scope>NUCLEOTIDE SEQUENCE [LARGE SCALE GENOMIC DNA]</scope>
    <source>
        <strain evidence="3">KCTC 33575</strain>
    </source>
</reference>
<accession>A0ABW5X0E6</accession>
<organism evidence="2 3">
    <name type="scientific">Corticicoccus populi</name>
    <dbReference type="NCBI Taxonomy" id="1812821"/>
    <lineage>
        <taxon>Bacteria</taxon>
        <taxon>Bacillati</taxon>
        <taxon>Bacillota</taxon>
        <taxon>Bacilli</taxon>
        <taxon>Bacillales</taxon>
        <taxon>Staphylococcaceae</taxon>
        <taxon>Corticicoccus</taxon>
    </lineage>
</organism>
<dbReference type="SMART" id="SM00850">
    <property type="entry name" value="LytTR"/>
    <property type="match status" value="1"/>
</dbReference>
<keyword evidence="3" id="KW-1185">Reference proteome</keyword>
<dbReference type="PANTHER" id="PTHR37299:SF1">
    <property type="entry name" value="STAGE 0 SPORULATION PROTEIN A HOMOLOG"/>
    <property type="match status" value="1"/>
</dbReference>
<feature type="domain" description="HTH LytTR-type" evidence="1">
    <location>
        <begin position="47"/>
        <end position="151"/>
    </location>
</feature>
<evidence type="ECO:0000313" key="3">
    <source>
        <dbReference type="Proteomes" id="UP001597519"/>
    </source>
</evidence>
<dbReference type="RefSeq" id="WP_377774618.1">
    <property type="nucleotide sequence ID" value="NZ_JBHUOQ010000004.1"/>
</dbReference>
<dbReference type="EMBL" id="JBHUOQ010000004">
    <property type="protein sequence ID" value="MFD2831026.1"/>
    <property type="molecule type" value="Genomic_DNA"/>
</dbReference>
<dbReference type="InterPro" id="IPR046947">
    <property type="entry name" value="LytR-like"/>
</dbReference>